<feature type="compositionally biased region" description="Pro residues" evidence="1">
    <location>
        <begin position="116"/>
        <end position="136"/>
    </location>
</feature>
<comment type="caution">
    <text evidence="2">The sequence shown here is derived from an EMBL/GenBank/DDBJ whole genome shotgun (WGS) entry which is preliminary data.</text>
</comment>
<sequence>MSEAQSMKSWRSSVHQVVRPVTSRTKLLVRRQSSPRDSESIYSVARSTQTGSESDGFDTWDTSSVDPQYKDTIIQSAPSKGTALEPIPGSRPPSPARALEGPFPFKDSPNLKEEPSPPPSLPPSRPPSPTPPPPRPSFSRRPSTSHSTHYPPARPTLNEAHIHPLFRSDSPTPPPAATPGTIVTAAPFGGQTLTSPPPRPFSRQRSDSRLATSSPLIFSQQAEEEDEEEDTVGRTPTPPSRQMTPPIPESIYAGSPRVSPASQRSFVTAGSRL</sequence>
<organism evidence="2 3">
    <name type="scientific">Coniosporium apollinis</name>
    <dbReference type="NCBI Taxonomy" id="61459"/>
    <lineage>
        <taxon>Eukaryota</taxon>
        <taxon>Fungi</taxon>
        <taxon>Dikarya</taxon>
        <taxon>Ascomycota</taxon>
        <taxon>Pezizomycotina</taxon>
        <taxon>Dothideomycetes</taxon>
        <taxon>Dothideomycetes incertae sedis</taxon>
        <taxon>Coniosporium</taxon>
    </lineage>
</organism>
<feature type="compositionally biased region" description="Polar residues" evidence="1">
    <location>
        <begin position="260"/>
        <end position="273"/>
    </location>
</feature>
<feature type="compositionally biased region" description="Low complexity" evidence="1">
    <location>
        <begin position="137"/>
        <end position="148"/>
    </location>
</feature>
<feature type="compositionally biased region" description="Polar residues" evidence="1">
    <location>
        <begin position="1"/>
        <end position="15"/>
    </location>
</feature>
<evidence type="ECO:0000313" key="3">
    <source>
        <dbReference type="Proteomes" id="UP001172684"/>
    </source>
</evidence>
<name>A0ABQ9NZS0_9PEZI</name>
<dbReference type="EMBL" id="JAPDRL010000022">
    <property type="protein sequence ID" value="KAJ9666113.1"/>
    <property type="molecule type" value="Genomic_DNA"/>
</dbReference>
<gene>
    <name evidence="2" type="ORF">H2201_003791</name>
</gene>
<feature type="compositionally biased region" description="Polar residues" evidence="1">
    <location>
        <begin position="210"/>
        <end position="221"/>
    </location>
</feature>
<protein>
    <submittedName>
        <fullName evidence="2">Uncharacterized protein</fullName>
    </submittedName>
</protein>
<dbReference type="Proteomes" id="UP001172684">
    <property type="component" value="Unassembled WGS sequence"/>
</dbReference>
<evidence type="ECO:0000256" key="1">
    <source>
        <dbReference type="SAM" id="MobiDB-lite"/>
    </source>
</evidence>
<keyword evidence="3" id="KW-1185">Reference proteome</keyword>
<feature type="region of interest" description="Disordered" evidence="1">
    <location>
        <begin position="1"/>
        <end position="273"/>
    </location>
</feature>
<reference evidence="2" key="1">
    <citation type="submission" date="2022-10" db="EMBL/GenBank/DDBJ databases">
        <title>Culturing micro-colonial fungi from biological soil crusts in the Mojave desert and describing Neophaeococcomyces mojavensis, and introducing the new genera and species Taxawa tesnikishii.</title>
        <authorList>
            <person name="Kurbessoian T."/>
            <person name="Stajich J.E."/>
        </authorList>
    </citation>
    <scope>NUCLEOTIDE SEQUENCE</scope>
    <source>
        <strain evidence="2">TK_1</strain>
    </source>
</reference>
<proteinExistence type="predicted"/>
<evidence type="ECO:0000313" key="2">
    <source>
        <dbReference type="EMBL" id="KAJ9666113.1"/>
    </source>
</evidence>
<accession>A0ABQ9NZS0</accession>
<feature type="compositionally biased region" description="Low complexity" evidence="1">
    <location>
        <begin position="178"/>
        <end position="187"/>
    </location>
</feature>